<name>A0A0C9VIT8_SPHS4</name>
<dbReference type="Proteomes" id="UP000054279">
    <property type="component" value="Unassembled WGS sequence"/>
</dbReference>
<dbReference type="Gene3D" id="3.40.50.1970">
    <property type="match status" value="1"/>
</dbReference>
<evidence type="ECO:0000313" key="1">
    <source>
        <dbReference type="EMBL" id="KIJ37241.1"/>
    </source>
</evidence>
<gene>
    <name evidence="1" type="ORF">M422DRAFT_260179</name>
</gene>
<dbReference type="AlphaFoldDB" id="A0A0C9VIT8"/>
<sequence>MSSDIFKVSILHMDSIHCGSHLVPYIVDTFIQNLPSSTHVLITDTRHAALYLDFTAEFDGRLKQSQVYPVEDDSETLVVEGGRSALGTPESGKEIYLWECRYYGPFPYYSLRACQIKEFEATTTIMGNTRMKH</sequence>
<accession>A0A0C9VIT8</accession>
<reference evidence="1 2" key="1">
    <citation type="submission" date="2014-06" db="EMBL/GenBank/DDBJ databases">
        <title>Evolutionary Origins and Diversification of the Mycorrhizal Mutualists.</title>
        <authorList>
            <consortium name="DOE Joint Genome Institute"/>
            <consortium name="Mycorrhizal Genomics Consortium"/>
            <person name="Kohler A."/>
            <person name="Kuo A."/>
            <person name="Nagy L.G."/>
            <person name="Floudas D."/>
            <person name="Copeland A."/>
            <person name="Barry K.W."/>
            <person name="Cichocki N."/>
            <person name="Veneault-Fourrey C."/>
            <person name="LaButti K."/>
            <person name="Lindquist E.A."/>
            <person name="Lipzen A."/>
            <person name="Lundell T."/>
            <person name="Morin E."/>
            <person name="Murat C."/>
            <person name="Riley R."/>
            <person name="Ohm R."/>
            <person name="Sun H."/>
            <person name="Tunlid A."/>
            <person name="Henrissat B."/>
            <person name="Grigoriev I.V."/>
            <person name="Hibbett D.S."/>
            <person name="Martin F."/>
        </authorList>
    </citation>
    <scope>NUCLEOTIDE SEQUENCE [LARGE SCALE GENOMIC DNA]</scope>
    <source>
        <strain evidence="1 2">SS14</strain>
    </source>
</reference>
<dbReference type="HOGENOM" id="CLU_1908059_0_0_1"/>
<protein>
    <submittedName>
        <fullName evidence="1">Uncharacterized protein</fullName>
    </submittedName>
</protein>
<proteinExistence type="predicted"/>
<evidence type="ECO:0000313" key="2">
    <source>
        <dbReference type="Proteomes" id="UP000054279"/>
    </source>
</evidence>
<organism evidence="1 2">
    <name type="scientific">Sphaerobolus stellatus (strain SS14)</name>
    <dbReference type="NCBI Taxonomy" id="990650"/>
    <lineage>
        <taxon>Eukaryota</taxon>
        <taxon>Fungi</taxon>
        <taxon>Dikarya</taxon>
        <taxon>Basidiomycota</taxon>
        <taxon>Agaricomycotina</taxon>
        <taxon>Agaricomycetes</taxon>
        <taxon>Phallomycetidae</taxon>
        <taxon>Geastrales</taxon>
        <taxon>Sphaerobolaceae</taxon>
        <taxon>Sphaerobolus</taxon>
    </lineage>
</organism>
<keyword evidence="2" id="KW-1185">Reference proteome</keyword>
<dbReference type="OrthoDB" id="197068at2759"/>
<dbReference type="EMBL" id="KN837170">
    <property type="protein sequence ID" value="KIJ37241.1"/>
    <property type="molecule type" value="Genomic_DNA"/>
</dbReference>